<sequence>MVELLTAAHNRPKWQIVVVSSTVIFSQRPDWSINDGVDGGDGYGDAAAPAAA</sequence>
<evidence type="ECO:0000313" key="2">
    <source>
        <dbReference type="EMBL" id="KAH3691399.1"/>
    </source>
</evidence>
<dbReference type="Proteomes" id="UP000828390">
    <property type="component" value="Unassembled WGS sequence"/>
</dbReference>
<dbReference type="AlphaFoldDB" id="A0A9D3Y0I8"/>
<evidence type="ECO:0000256" key="1">
    <source>
        <dbReference type="SAM" id="MobiDB-lite"/>
    </source>
</evidence>
<comment type="caution">
    <text evidence="2">The sequence shown here is derived from an EMBL/GenBank/DDBJ whole genome shotgun (WGS) entry which is preliminary data.</text>
</comment>
<name>A0A9D3Y0I8_DREPO</name>
<keyword evidence="3" id="KW-1185">Reference proteome</keyword>
<feature type="region of interest" description="Disordered" evidence="1">
    <location>
        <begin position="33"/>
        <end position="52"/>
    </location>
</feature>
<proteinExistence type="predicted"/>
<gene>
    <name evidence="2" type="ORF">DPMN_194033</name>
</gene>
<evidence type="ECO:0000313" key="3">
    <source>
        <dbReference type="Proteomes" id="UP000828390"/>
    </source>
</evidence>
<reference evidence="2" key="2">
    <citation type="submission" date="2020-11" db="EMBL/GenBank/DDBJ databases">
        <authorList>
            <person name="McCartney M.A."/>
            <person name="Auch B."/>
            <person name="Kono T."/>
            <person name="Mallez S."/>
            <person name="Becker A."/>
            <person name="Gohl D.M."/>
            <person name="Silverstein K.A.T."/>
            <person name="Koren S."/>
            <person name="Bechman K.B."/>
            <person name="Herman A."/>
            <person name="Abrahante J.E."/>
            <person name="Garbe J."/>
        </authorList>
    </citation>
    <scope>NUCLEOTIDE SEQUENCE</scope>
    <source>
        <strain evidence="2">Duluth1</strain>
        <tissue evidence="2">Whole animal</tissue>
    </source>
</reference>
<organism evidence="2 3">
    <name type="scientific">Dreissena polymorpha</name>
    <name type="common">Zebra mussel</name>
    <name type="synonym">Mytilus polymorpha</name>
    <dbReference type="NCBI Taxonomy" id="45954"/>
    <lineage>
        <taxon>Eukaryota</taxon>
        <taxon>Metazoa</taxon>
        <taxon>Spiralia</taxon>
        <taxon>Lophotrochozoa</taxon>
        <taxon>Mollusca</taxon>
        <taxon>Bivalvia</taxon>
        <taxon>Autobranchia</taxon>
        <taxon>Heteroconchia</taxon>
        <taxon>Euheterodonta</taxon>
        <taxon>Imparidentia</taxon>
        <taxon>Neoheterodontei</taxon>
        <taxon>Myida</taxon>
        <taxon>Dreissenoidea</taxon>
        <taxon>Dreissenidae</taxon>
        <taxon>Dreissena</taxon>
    </lineage>
</organism>
<protein>
    <submittedName>
        <fullName evidence="2">Uncharacterized protein</fullName>
    </submittedName>
</protein>
<dbReference type="EMBL" id="JAIWYP010000037">
    <property type="protein sequence ID" value="KAH3691399.1"/>
    <property type="molecule type" value="Genomic_DNA"/>
</dbReference>
<reference evidence="2" key="1">
    <citation type="journal article" date="2019" name="bioRxiv">
        <title>The Genome of the Zebra Mussel, Dreissena polymorpha: A Resource for Invasive Species Research.</title>
        <authorList>
            <person name="McCartney M.A."/>
            <person name="Auch B."/>
            <person name="Kono T."/>
            <person name="Mallez S."/>
            <person name="Zhang Y."/>
            <person name="Obille A."/>
            <person name="Becker A."/>
            <person name="Abrahante J.E."/>
            <person name="Garbe J."/>
            <person name="Badalamenti J.P."/>
            <person name="Herman A."/>
            <person name="Mangelson H."/>
            <person name="Liachko I."/>
            <person name="Sullivan S."/>
            <person name="Sone E.D."/>
            <person name="Koren S."/>
            <person name="Silverstein K.A.T."/>
            <person name="Beckman K.B."/>
            <person name="Gohl D.M."/>
        </authorList>
    </citation>
    <scope>NUCLEOTIDE SEQUENCE</scope>
    <source>
        <strain evidence="2">Duluth1</strain>
        <tissue evidence="2">Whole animal</tissue>
    </source>
</reference>
<accession>A0A9D3Y0I8</accession>